<dbReference type="SMART" id="SM00465">
    <property type="entry name" value="GIYc"/>
    <property type="match status" value="1"/>
</dbReference>
<dbReference type="PANTHER" id="PTHR34477:SF5">
    <property type="entry name" value="BSL5627 PROTEIN"/>
    <property type="match status" value="1"/>
</dbReference>
<dbReference type="Gene3D" id="3.40.1440.10">
    <property type="entry name" value="GIY-YIG endonuclease"/>
    <property type="match status" value="1"/>
</dbReference>
<dbReference type="RefSeq" id="WP_160353321.1">
    <property type="nucleotide sequence ID" value="NZ_SDWJ01000001.1"/>
</dbReference>
<dbReference type="CDD" id="cd10448">
    <property type="entry name" value="GIY-YIG_unchar_3"/>
    <property type="match status" value="1"/>
</dbReference>
<protein>
    <submittedName>
        <fullName evidence="3">GIY-YIG nuclease family protein</fullName>
    </submittedName>
</protein>
<dbReference type="PROSITE" id="PS50164">
    <property type="entry name" value="GIY_YIG"/>
    <property type="match status" value="1"/>
</dbReference>
<feature type="domain" description="GIY-YIG" evidence="2">
    <location>
        <begin position="5"/>
        <end position="82"/>
    </location>
</feature>
<dbReference type="OrthoDB" id="287318at2"/>
<dbReference type="Proteomes" id="UP000471147">
    <property type="component" value="Unassembled WGS sequence"/>
</dbReference>
<gene>
    <name evidence="3" type="ORF">EUU23_06990</name>
</gene>
<keyword evidence="4" id="KW-1185">Reference proteome</keyword>
<dbReference type="AlphaFoldDB" id="A0A6I4LZT0"/>
<name>A0A6I4LZT0_9SPHN</name>
<dbReference type="PANTHER" id="PTHR34477">
    <property type="entry name" value="UPF0213 PROTEIN YHBQ"/>
    <property type="match status" value="1"/>
</dbReference>
<dbReference type="Pfam" id="PF01541">
    <property type="entry name" value="GIY-YIG"/>
    <property type="match status" value="1"/>
</dbReference>
<dbReference type="InterPro" id="IPR050190">
    <property type="entry name" value="UPF0213_domain"/>
</dbReference>
<dbReference type="InterPro" id="IPR035901">
    <property type="entry name" value="GIY-YIG_endonuc_sf"/>
</dbReference>
<sequence length="105" mass="12189">MKPEKQPCVYILANKLYGALYIGVTSDLMKRLSQHRQHLTPGHTSKYAIYRLVHFEVFSTMDAAIAREKQLKNWHRHWKINLINAENPHWIDLAIGLGFPPLGQI</sequence>
<comment type="caution">
    <text evidence="3">The sequence shown here is derived from an EMBL/GenBank/DDBJ whole genome shotgun (WGS) entry which is preliminary data.</text>
</comment>
<reference evidence="3 4" key="1">
    <citation type="submission" date="2019-01" db="EMBL/GenBank/DDBJ databases">
        <title>Sphingorhabdus lacus sp.nov., isolated from an oligotrophic freshwater lake.</title>
        <authorList>
            <person name="Park M."/>
        </authorList>
    </citation>
    <scope>NUCLEOTIDE SEQUENCE [LARGE SCALE GENOMIC DNA]</scope>
    <source>
        <strain evidence="3 4">IMCC26285</strain>
    </source>
</reference>
<dbReference type="InterPro" id="IPR000305">
    <property type="entry name" value="GIY-YIG_endonuc"/>
</dbReference>
<organism evidence="3 4">
    <name type="scientific">Sphingorhabdus profundilacus</name>
    <dbReference type="NCBI Taxonomy" id="2509718"/>
    <lineage>
        <taxon>Bacteria</taxon>
        <taxon>Pseudomonadati</taxon>
        <taxon>Pseudomonadota</taxon>
        <taxon>Alphaproteobacteria</taxon>
        <taxon>Sphingomonadales</taxon>
        <taxon>Sphingomonadaceae</taxon>
        <taxon>Sphingorhabdus</taxon>
    </lineage>
</organism>
<evidence type="ECO:0000313" key="4">
    <source>
        <dbReference type="Proteomes" id="UP000471147"/>
    </source>
</evidence>
<dbReference type="EMBL" id="SDWJ01000001">
    <property type="protein sequence ID" value="MVZ97450.1"/>
    <property type="molecule type" value="Genomic_DNA"/>
</dbReference>
<proteinExistence type="inferred from homology"/>
<comment type="similarity">
    <text evidence="1">Belongs to the UPF0213 family.</text>
</comment>
<evidence type="ECO:0000256" key="1">
    <source>
        <dbReference type="ARBA" id="ARBA00007435"/>
    </source>
</evidence>
<evidence type="ECO:0000313" key="3">
    <source>
        <dbReference type="EMBL" id="MVZ97450.1"/>
    </source>
</evidence>
<evidence type="ECO:0000259" key="2">
    <source>
        <dbReference type="PROSITE" id="PS50164"/>
    </source>
</evidence>
<dbReference type="SUPFAM" id="SSF82771">
    <property type="entry name" value="GIY-YIG endonuclease"/>
    <property type="match status" value="1"/>
</dbReference>
<accession>A0A6I4LZT0</accession>